<dbReference type="SUPFAM" id="SSF55073">
    <property type="entry name" value="Nucleotide cyclase"/>
    <property type="match status" value="1"/>
</dbReference>
<feature type="transmembrane region" description="Helical" evidence="2">
    <location>
        <begin position="342"/>
        <end position="362"/>
    </location>
</feature>
<evidence type="ECO:0000256" key="2">
    <source>
        <dbReference type="SAM" id="Phobius"/>
    </source>
</evidence>
<comment type="caution">
    <text evidence="3">The sequence shown here is derived from an EMBL/GenBank/DDBJ whole genome shotgun (WGS) entry which is preliminary data.</text>
</comment>
<feature type="transmembrane region" description="Helical" evidence="2">
    <location>
        <begin position="316"/>
        <end position="335"/>
    </location>
</feature>
<evidence type="ECO:0000256" key="1">
    <source>
        <dbReference type="SAM" id="MobiDB-lite"/>
    </source>
</evidence>
<feature type="transmembrane region" description="Helical" evidence="2">
    <location>
        <begin position="368"/>
        <end position="388"/>
    </location>
</feature>
<gene>
    <name evidence="3" type="ORF">GH808_07065</name>
</gene>
<keyword evidence="2" id="KW-0812">Transmembrane</keyword>
<feature type="region of interest" description="Disordered" evidence="1">
    <location>
        <begin position="111"/>
        <end position="130"/>
    </location>
</feature>
<protein>
    <submittedName>
        <fullName evidence="3">Diguanylate cyclase</fullName>
    </submittedName>
</protein>
<evidence type="ECO:0000313" key="3">
    <source>
        <dbReference type="EMBL" id="MBC3804194.1"/>
    </source>
</evidence>
<organism evidence="3 4">
    <name type="scientific">Acetobacterium fimetarium</name>
    <dbReference type="NCBI Taxonomy" id="52691"/>
    <lineage>
        <taxon>Bacteria</taxon>
        <taxon>Bacillati</taxon>
        <taxon>Bacillota</taxon>
        <taxon>Clostridia</taxon>
        <taxon>Eubacteriales</taxon>
        <taxon>Eubacteriaceae</taxon>
        <taxon>Acetobacterium</taxon>
    </lineage>
</organism>
<dbReference type="Gene3D" id="3.30.70.270">
    <property type="match status" value="1"/>
</dbReference>
<name>A0ABR6WVG9_9FIRM</name>
<accession>A0ABR6WVG9</accession>
<sequence>MDNEKVQPTKLDIILKKKQYLDESIKACEIRIDEKLASLVEEGIISREMNPDLFNPDVHDLNQPEDHFLSGIDISDDDALDQAVRNSRPFDNKGNQLAFAGDDLLIDKTSKSMPGFDTETITPEEDDDEELPTLSKILGRPTSPGDDFQNDAAFIQTESPESETASDFPAAAEEFILVSDQPDVSDMTQPSTDAFTLVPDVTGPSETAPPSAAEFILAADQTKTAEQTAAPTEPILIGKDSIAPEAEQPSRFEATMLPEKRKSAAAKKKKAVPDKKIKAAVPKPNLTAMILPAIFFIAGLALFGVFLTLAAQTFNFVDYSVLFILFTCLIFTIALPFSASIFFMILLLCSYIALSFISVFYLEVPFELYQIGWIVIIPLLLSSSTLMIKKVRELFEFKKALERQIAAYDNLEESPGLTIEKAHYKDLKYAMERAARGETILTLEMISISHLETLKSINGSRLWDEILYKTMKIIKQHCYNTHLIYILDGHIFSIIMENTSVKNQLLINQGITEAFHALIAEYDAIDAEVKLNIAPVPYSRDITNPFDYRTLGLRHLNSSDN</sequence>
<proteinExistence type="predicted"/>
<feature type="transmembrane region" description="Helical" evidence="2">
    <location>
        <begin position="286"/>
        <end position="310"/>
    </location>
</feature>
<keyword evidence="4" id="KW-1185">Reference proteome</keyword>
<dbReference type="Proteomes" id="UP000603234">
    <property type="component" value="Unassembled WGS sequence"/>
</dbReference>
<dbReference type="InterPro" id="IPR029787">
    <property type="entry name" value="Nucleotide_cyclase"/>
</dbReference>
<dbReference type="RefSeq" id="WP_186842080.1">
    <property type="nucleotide sequence ID" value="NZ_WJBC01000008.1"/>
</dbReference>
<keyword evidence="2" id="KW-0472">Membrane</keyword>
<dbReference type="EMBL" id="WJBC01000008">
    <property type="protein sequence ID" value="MBC3804194.1"/>
    <property type="molecule type" value="Genomic_DNA"/>
</dbReference>
<dbReference type="InterPro" id="IPR043128">
    <property type="entry name" value="Rev_trsase/Diguanyl_cyclase"/>
</dbReference>
<evidence type="ECO:0000313" key="4">
    <source>
        <dbReference type="Proteomes" id="UP000603234"/>
    </source>
</evidence>
<reference evidence="3 4" key="1">
    <citation type="journal article" date="2020" name="mSystems">
        <title>Defining Genomic and Predicted Metabolic Features of the Acetobacterium Genus.</title>
        <authorList>
            <person name="Ross D.E."/>
            <person name="Marshall C.W."/>
            <person name="Gulliver D."/>
            <person name="May H.D."/>
            <person name="Norman R.S."/>
        </authorList>
    </citation>
    <scope>NUCLEOTIDE SEQUENCE [LARGE SCALE GENOMIC DNA]</scope>
    <source>
        <strain evidence="3 4">DSM 8238</strain>
    </source>
</reference>
<keyword evidence="2" id="KW-1133">Transmembrane helix</keyword>